<feature type="active site" evidence="4">
    <location>
        <position position="13"/>
    </location>
</feature>
<comment type="function">
    <text evidence="4">Has an important function as a repair enzyme for proteins that have been inactivated by oxidation. Catalyzes the reversible oxidation-reduction of methionine sulfoxide in proteins to methionine.</text>
</comment>
<dbReference type="EC" id="1.8.4.11" evidence="4"/>
<dbReference type="AlphaFoldDB" id="A0A1G1YYX5"/>
<dbReference type="InterPro" id="IPR002569">
    <property type="entry name" value="Met_Sox_Rdtase_MsrA_dom"/>
</dbReference>
<keyword evidence="1 4" id="KW-0560">Oxidoreductase</keyword>
<name>A0A1G1YYX5_9BACT</name>
<comment type="caution">
    <text evidence="6">The sequence shown here is derived from an EMBL/GenBank/DDBJ whole genome shotgun (WGS) entry which is preliminary data.</text>
</comment>
<reference evidence="6 7" key="1">
    <citation type="journal article" date="2016" name="Nat. Commun.">
        <title>Thousands of microbial genomes shed light on interconnected biogeochemical processes in an aquifer system.</title>
        <authorList>
            <person name="Anantharaman K."/>
            <person name="Brown C.T."/>
            <person name="Hug L.A."/>
            <person name="Sharon I."/>
            <person name="Castelle C.J."/>
            <person name="Probst A.J."/>
            <person name="Thomas B.C."/>
            <person name="Singh A."/>
            <person name="Wilkins M.J."/>
            <person name="Karaoz U."/>
            <person name="Brodie E.L."/>
            <person name="Williams K.H."/>
            <person name="Hubbard S.S."/>
            <person name="Banfield J.F."/>
        </authorList>
    </citation>
    <scope>NUCLEOTIDE SEQUENCE [LARGE SCALE GENOMIC DNA]</scope>
</reference>
<dbReference type="PANTHER" id="PTHR43774">
    <property type="entry name" value="PEPTIDE METHIONINE SULFOXIDE REDUCTASE"/>
    <property type="match status" value="1"/>
</dbReference>
<comment type="similarity">
    <text evidence="4">Belongs to the MsrA Met sulfoxide reductase family.</text>
</comment>
<dbReference type="Pfam" id="PF01625">
    <property type="entry name" value="PMSR"/>
    <property type="match status" value="1"/>
</dbReference>
<evidence type="ECO:0000256" key="3">
    <source>
        <dbReference type="ARBA" id="ARBA00048782"/>
    </source>
</evidence>
<evidence type="ECO:0000259" key="5">
    <source>
        <dbReference type="Pfam" id="PF01625"/>
    </source>
</evidence>
<dbReference type="HAMAP" id="MF_01401">
    <property type="entry name" value="MsrA"/>
    <property type="match status" value="1"/>
</dbReference>
<dbReference type="GO" id="GO:0008113">
    <property type="term" value="F:peptide-methionine (S)-S-oxide reductase activity"/>
    <property type="evidence" value="ECO:0007669"/>
    <property type="project" value="UniProtKB-UniRule"/>
</dbReference>
<accession>A0A1G1YYX5</accession>
<evidence type="ECO:0000313" key="7">
    <source>
        <dbReference type="Proteomes" id="UP000178179"/>
    </source>
</evidence>
<comment type="catalytic activity">
    <reaction evidence="2 4">
        <text>L-methionyl-[protein] + [thioredoxin]-disulfide + H2O = L-methionyl-(S)-S-oxide-[protein] + [thioredoxin]-dithiol</text>
        <dbReference type="Rhea" id="RHEA:14217"/>
        <dbReference type="Rhea" id="RHEA-COMP:10698"/>
        <dbReference type="Rhea" id="RHEA-COMP:10700"/>
        <dbReference type="Rhea" id="RHEA-COMP:12313"/>
        <dbReference type="Rhea" id="RHEA-COMP:12315"/>
        <dbReference type="ChEBI" id="CHEBI:15377"/>
        <dbReference type="ChEBI" id="CHEBI:16044"/>
        <dbReference type="ChEBI" id="CHEBI:29950"/>
        <dbReference type="ChEBI" id="CHEBI:44120"/>
        <dbReference type="ChEBI" id="CHEBI:50058"/>
        <dbReference type="EC" id="1.8.4.11"/>
    </reaction>
</comment>
<dbReference type="PANTHER" id="PTHR43774:SF1">
    <property type="entry name" value="PEPTIDE METHIONINE SULFOXIDE REDUCTASE MSRA 2"/>
    <property type="match status" value="1"/>
</dbReference>
<dbReference type="NCBIfam" id="TIGR00401">
    <property type="entry name" value="msrA"/>
    <property type="match status" value="1"/>
</dbReference>
<protein>
    <recommendedName>
        <fullName evidence="4">Peptide methionine sulfoxide reductase MsrA</fullName>
        <shortName evidence="4">Protein-methionine-S-oxide reductase</shortName>
        <ecNumber evidence="4">1.8.4.11</ecNumber>
    </recommendedName>
    <alternativeName>
        <fullName evidence="4">Peptide-methionine (S)-S-oxide reductase</fullName>
        <shortName evidence="4">Peptide Met(O) reductase</shortName>
    </alternativeName>
</protein>
<gene>
    <name evidence="4" type="primary">msrA</name>
    <name evidence="6" type="ORF">A2119_01160</name>
</gene>
<evidence type="ECO:0000313" key="6">
    <source>
        <dbReference type="EMBL" id="OGY56976.1"/>
    </source>
</evidence>
<evidence type="ECO:0000256" key="2">
    <source>
        <dbReference type="ARBA" id="ARBA00047806"/>
    </source>
</evidence>
<feature type="domain" description="Peptide methionine sulphoxide reductase MsrA" evidence="5">
    <location>
        <begin position="7"/>
        <end position="155"/>
    </location>
</feature>
<dbReference type="SUPFAM" id="SSF55068">
    <property type="entry name" value="Peptide methionine sulfoxide reductase"/>
    <property type="match status" value="1"/>
</dbReference>
<dbReference type="Proteomes" id="UP000178179">
    <property type="component" value="Unassembled WGS sequence"/>
</dbReference>
<dbReference type="GO" id="GO:0033744">
    <property type="term" value="F:L-methionine:thioredoxin-disulfide S-oxidoreductase activity"/>
    <property type="evidence" value="ECO:0007669"/>
    <property type="project" value="RHEA"/>
</dbReference>
<evidence type="ECO:0000256" key="4">
    <source>
        <dbReference type="HAMAP-Rule" id="MF_01401"/>
    </source>
</evidence>
<sequence>MGKTQRATFGAGCFWGVEEVFKHIEGVLSAEVGFMGGTVKNPTYIQVCNGNTRHAEVVDLKYDPQKVSYQKLLEKFFEVHDPTQFNRQGLDVGDQYRSVIFYRTSEEEKLARKLIEEINNSGKYDKNIVTTVEKAGPFYRAEEYHQQYLAKRDLKTC</sequence>
<dbReference type="EMBL" id="MHIS01000002">
    <property type="protein sequence ID" value="OGY56976.1"/>
    <property type="molecule type" value="Genomic_DNA"/>
</dbReference>
<organism evidence="6 7">
    <name type="scientific">Candidatus Colwellbacteria bacterium GWA2_46_10</name>
    <dbReference type="NCBI Taxonomy" id="1797684"/>
    <lineage>
        <taxon>Bacteria</taxon>
        <taxon>Candidatus Colwelliibacteriota</taxon>
    </lineage>
</organism>
<dbReference type="Gene3D" id="3.30.1060.10">
    <property type="entry name" value="Peptide methionine sulphoxide reductase MsrA"/>
    <property type="match status" value="1"/>
</dbReference>
<evidence type="ECO:0000256" key="1">
    <source>
        <dbReference type="ARBA" id="ARBA00023002"/>
    </source>
</evidence>
<comment type="catalytic activity">
    <reaction evidence="3 4">
        <text>[thioredoxin]-disulfide + L-methionine + H2O = L-methionine (S)-S-oxide + [thioredoxin]-dithiol</text>
        <dbReference type="Rhea" id="RHEA:19993"/>
        <dbReference type="Rhea" id="RHEA-COMP:10698"/>
        <dbReference type="Rhea" id="RHEA-COMP:10700"/>
        <dbReference type="ChEBI" id="CHEBI:15377"/>
        <dbReference type="ChEBI" id="CHEBI:29950"/>
        <dbReference type="ChEBI" id="CHEBI:50058"/>
        <dbReference type="ChEBI" id="CHEBI:57844"/>
        <dbReference type="ChEBI" id="CHEBI:58772"/>
        <dbReference type="EC" id="1.8.4.11"/>
    </reaction>
</comment>
<dbReference type="InterPro" id="IPR036509">
    <property type="entry name" value="Met_Sox_Rdtase_MsrA_sf"/>
</dbReference>
<proteinExistence type="inferred from homology"/>